<keyword evidence="7" id="KW-1185">Reference proteome</keyword>
<feature type="transmembrane region" description="Helical" evidence="5">
    <location>
        <begin position="48"/>
        <end position="70"/>
    </location>
</feature>
<evidence type="ECO:0000313" key="7">
    <source>
        <dbReference type="Proteomes" id="UP000057158"/>
    </source>
</evidence>
<dbReference type="STRING" id="1603606.DSOUD_0377"/>
<dbReference type="InterPro" id="IPR002781">
    <property type="entry name" value="TM_pro_TauE-like"/>
</dbReference>
<dbReference type="EMBL" id="CP010802">
    <property type="protein sequence ID" value="ALC15172.1"/>
    <property type="molecule type" value="Genomic_DNA"/>
</dbReference>
<feature type="transmembrane region" description="Helical" evidence="5">
    <location>
        <begin position="187"/>
        <end position="207"/>
    </location>
</feature>
<protein>
    <recommendedName>
        <fullName evidence="5">Probable membrane transporter protein</fullName>
    </recommendedName>
</protein>
<keyword evidence="3 5" id="KW-1133">Transmembrane helix</keyword>
<dbReference type="Pfam" id="PF01925">
    <property type="entry name" value="TauE"/>
    <property type="match status" value="1"/>
</dbReference>
<keyword evidence="4 5" id="KW-0472">Membrane</keyword>
<dbReference type="RefSeq" id="WP_053549402.1">
    <property type="nucleotide sequence ID" value="NZ_CP010802.1"/>
</dbReference>
<feature type="transmembrane region" description="Helical" evidence="5">
    <location>
        <begin position="219"/>
        <end position="239"/>
    </location>
</feature>
<evidence type="ECO:0000256" key="3">
    <source>
        <dbReference type="ARBA" id="ARBA00022989"/>
    </source>
</evidence>
<sequence>MSLMTIMAILLGGVFAGFLTGLLGVGGGVVMVPTLYQIFLAQGVTTRTAFMTAVATSLFVMIFSGAYAAYIHRQNGLLDRNLVLWTGLGTIFGAIFGAHLLIVSDDRWVRFGFGIFLWAVAASMYLPTAKERLKGHIPSTGYKAGLVLTGILMGIVSGLFGIGGTTLVVPALVVFFGVTIHQAIATATALIVVTALSGASSYLLAGFNDPQTMIPGAGWVHPLAALVMILGAFTASRLGIRIAMRIPRPQLKGLMVVFQLIVGARFIFF</sequence>
<keyword evidence="5" id="KW-1003">Cell membrane</keyword>
<proteinExistence type="inferred from homology"/>
<evidence type="ECO:0000313" key="6">
    <source>
        <dbReference type="EMBL" id="ALC15172.1"/>
    </source>
</evidence>
<feature type="transmembrane region" description="Helical" evidence="5">
    <location>
        <begin position="82"/>
        <end position="102"/>
    </location>
</feature>
<evidence type="ECO:0000256" key="4">
    <source>
        <dbReference type="ARBA" id="ARBA00023136"/>
    </source>
</evidence>
<reference evidence="6 7" key="1">
    <citation type="submission" date="2015-07" db="EMBL/GenBank/DDBJ databases">
        <title>Isolation and Genomic Characterization of a Novel Halophilic Metal-Reducing Deltaproteobacterium from the Deep Subsurface.</title>
        <authorList>
            <person name="Badalamenti J.P."/>
            <person name="Summers Z.M."/>
            <person name="Gralnick J.A."/>
            <person name="Bond D.R."/>
        </authorList>
    </citation>
    <scope>NUCLEOTIDE SEQUENCE [LARGE SCALE GENOMIC DNA]</scope>
    <source>
        <strain evidence="6 7">WTL</strain>
    </source>
</reference>
<comment type="subcellular location">
    <subcellularLocation>
        <location evidence="5">Cell membrane</location>
        <topology evidence="5">Multi-pass membrane protein</topology>
    </subcellularLocation>
    <subcellularLocation>
        <location evidence="1">Membrane</location>
        <topology evidence="1">Multi-pass membrane protein</topology>
    </subcellularLocation>
</comment>
<dbReference type="KEGG" id="des:DSOUD_0377"/>
<dbReference type="PANTHER" id="PTHR43483">
    <property type="entry name" value="MEMBRANE TRANSPORTER PROTEIN HI_0806-RELATED"/>
    <property type="match status" value="1"/>
</dbReference>
<feature type="transmembrane region" description="Helical" evidence="5">
    <location>
        <begin position="251"/>
        <end position="268"/>
    </location>
</feature>
<feature type="transmembrane region" description="Helical" evidence="5">
    <location>
        <begin position="140"/>
        <end position="156"/>
    </location>
</feature>
<evidence type="ECO:0000256" key="5">
    <source>
        <dbReference type="RuleBase" id="RU363041"/>
    </source>
</evidence>
<accession>A0A0M4D3W3</accession>
<dbReference type="PATRIC" id="fig|1603606.3.peg.410"/>
<evidence type="ECO:0000256" key="2">
    <source>
        <dbReference type="ARBA" id="ARBA00022692"/>
    </source>
</evidence>
<name>A0A0M4D3W3_9BACT</name>
<gene>
    <name evidence="6" type="ORF">DSOUD_0377</name>
</gene>
<dbReference type="PANTHER" id="PTHR43483:SF3">
    <property type="entry name" value="MEMBRANE TRANSPORTER PROTEIN HI_0806-RELATED"/>
    <property type="match status" value="1"/>
</dbReference>
<dbReference type="AlphaFoldDB" id="A0A0M4D3W3"/>
<evidence type="ECO:0000256" key="1">
    <source>
        <dbReference type="ARBA" id="ARBA00004141"/>
    </source>
</evidence>
<dbReference type="GO" id="GO:0005886">
    <property type="term" value="C:plasma membrane"/>
    <property type="evidence" value="ECO:0007669"/>
    <property type="project" value="UniProtKB-SubCell"/>
</dbReference>
<keyword evidence="2 5" id="KW-0812">Transmembrane</keyword>
<dbReference type="OrthoDB" id="457670at2"/>
<feature type="transmembrane region" description="Helical" evidence="5">
    <location>
        <begin position="108"/>
        <end position="128"/>
    </location>
</feature>
<comment type="similarity">
    <text evidence="5">Belongs to the 4-toluene sulfonate uptake permease (TSUP) (TC 2.A.102) family.</text>
</comment>
<organism evidence="6 7">
    <name type="scientific">Desulfuromonas soudanensis</name>
    <dbReference type="NCBI Taxonomy" id="1603606"/>
    <lineage>
        <taxon>Bacteria</taxon>
        <taxon>Pseudomonadati</taxon>
        <taxon>Thermodesulfobacteriota</taxon>
        <taxon>Desulfuromonadia</taxon>
        <taxon>Desulfuromonadales</taxon>
        <taxon>Desulfuromonadaceae</taxon>
        <taxon>Desulfuromonas</taxon>
    </lineage>
</organism>
<dbReference type="Proteomes" id="UP000057158">
    <property type="component" value="Chromosome"/>
</dbReference>